<keyword evidence="1" id="KW-1133">Transmembrane helix</keyword>
<evidence type="ECO:0000313" key="2">
    <source>
        <dbReference type="EMBL" id="PRZ43442.1"/>
    </source>
</evidence>
<accession>A0A2T1A4B5</accession>
<keyword evidence="1" id="KW-0472">Membrane</keyword>
<sequence length="101" mass="10776">MEKGERLTGRWRAIATVVSLCWIVTAVLMVLLTASGAAHKLTGIALIVAMLAGLPVLTLLKNLANRLAEGAIQPQDDSKERTLTGVTVLMLVAAWALHLFS</sequence>
<feature type="transmembrane region" description="Helical" evidence="1">
    <location>
        <begin position="12"/>
        <end position="35"/>
    </location>
</feature>
<reference evidence="2 3" key="1">
    <citation type="submission" date="2018-03" db="EMBL/GenBank/DDBJ databases">
        <title>Genomic Encyclopedia of Archaeal and Bacterial Type Strains, Phase II (KMG-II): from individual species to whole genera.</title>
        <authorList>
            <person name="Goeker M."/>
        </authorList>
    </citation>
    <scope>NUCLEOTIDE SEQUENCE [LARGE SCALE GENOMIC DNA]</scope>
    <source>
        <strain evidence="2 3">DSM 100065</strain>
    </source>
</reference>
<comment type="caution">
    <text evidence="2">The sequence shown here is derived from an EMBL/GenBank/DDBJ whole genome shotgun (WGS) entry which is preliminary data.</text>
</comment>
<evidence type="ECO:0000256" key="1">
    <source>
        <dbReference type="SAM" id="Phobius"/>
    </source>
</evidence>
<name>A0A2T1A4B5_9ACTN</name>
<proteinExistence type="predicted"/>
<dbReference type="AlphaFoldDB" id="A0A2T1A4B5"/>
<dbReference type="EMBL" id="PVUE01000002">
    <property type="protein sequence ID" value="PRZ43442.1"/>
    <property type="molecule type" value="Genomic_DNA"/>
</dbReference>
<dbReference type="Proteomes" id="UP000237752">
    <property type="component" value="Unassembled WGS sequence"/>
</dbReference>
<keyword evidence="1" id="KW-0812">Transmembrane</keyword>
<keyword evidence="3" id="KW-1185">Reference proteome</keyword>
<gene>
    <name evidence="2" type="ORF">CLV47_102128</name>
</gene>
<evidence type="ECO:0000313" key="3">
    <source>
        <dbReference type="Proteomes" id="UP000237752"/>
    </source>
</evidence>
<protein>
    <submittedName>
        <fullName evidence="2">Uncharacterized protein</fullName>
    </submittedName>
</protein>
<feature type="transmembrane region" description="Helical" evidence="1">
    <location>
        <begin position="81"/>
        <end position="100"/>
    </location>
</feature>
<organism evidence="2 3">
    <name type="scientific">Antricoccus suffuscus</name>
    <dbReference type="NCBI Taxonomy" id="1629062"/>
    <lineage>
        <taxon>Bacteria</taxon>
        <taxon>Bacillati</taxon>
        <taxon>Actinomycetota</taxon>
        <taxon>Actinomycetes</taxon>
        <taxon>Geodermatophilales</taxon>
        <taxon>Antricoccaceae</taxon>
        <taxon>Antricoccus</taxon>
    </lineage>
</organism>
<feature type="transmembrane region" description="Helical" evidence="1">
    <location>
        <begin position="41"/>
        <end position="60"/>
    </location>
</feature>